<keyword evidence="4" id="KW-1185">Reference proteome</keyword>
<comment type="similarity">
    <text evidence="1">Belongs to the NAD(P)-dependent epimerase/dehydratase family.</text>
</comment>
<dbReference type="Proteomes" id="UP000469440">
    <property type="component" value="Unassembled WGS sequence"/>
</dbReference>
<dbReference type="Pfam" id="PF01370">
    <property type="entry name" value="Epimerase"/>
    <property type="match status" value="1"/>
</dbReference>
<proteinExistence type="inferred from homology"/>
<reference evidence="3 4" key="1">
    <citation type="submission" date="2019-09" db="EMBL/GenBank/DDBJ databases">
        <title>Genome sequence of Clostridium sp. EA1.</title>
        <authorList>
            <person name="Poehlein A."/>
            <person name="Bengelsdorf F.R."/>
            <person name="Daniel R."/>
        </authorList>
    </citation>
    <scope>NUCLEOTIDE SEQUENCE [LARGE SCALE GENOMIC DNA]</scope>
    <source>
        <strain evidence="3 4">EA1</strain>
    </source>
</reference>
<dbReference type="AlphaFoldDB" id="A0A6N8HVM4"/>
<dbReference type="InterPro" id="IPR001509">
    <property type="entry name" value="Epimerase_deHydtase"/>
</dbReference>
<gene>
    <name evidence="3" type="ORF">CAFE_02670</name>
</gene>
<evidence type="ECO:0000313" key="3">
    <source>
        <dbReference type="EMBL" id="MVB09610.1"/>
    </source>
</evidence>
<accession>A0A6N8HVM4</accession>
<dbReference type="SUPFAM" id="SSF51735">
    <property type="entry name" value="NAD(P)-binding Rossmann-fold domains"/>
    <property type="match status" value="1"/>
</dbReference>
<sequence>MKVLLIGGTGTISSAAVKLALSRGAEVALLTRGTHPELVPDGAECIRADIADEEKVRKLLSGRAFDAVADFTVMTPEQAARDVSLFTGNTGQFIFISSASAYQKPPVRYPITESTPLRNPFWSYSRNKIACEELFTAAYRSEGFPVTIIRPSHTYSERSVPLAVHGENGSWQVLQRILSGKPVIVHGDGLTLWTFTHADDFAKGFCGLLGNPHAIGEAVHITSDESITWNDAYEAIGAALGVKPNLVHIPSDFLAAFDPELLGKLLGDKAYCGVFDNSKLKRLVPGFQAEIRFSDGVRRSVEYLRSHPELQTPDPEFDAWCDRVVAAHFAGMKDLGNG</sequence>
<organism evidence="3 4">
    <name type="scientific">Caproicibacter fermentans</name>
    <dbReference type="NCBI Taxonomy" id="2576756"/>
    <lineage>
        <taxon>Bacteria</taxon>
        <taxon>Bacillati</taxon>
        <taxon>Bacillota</taxon>
        <taxon>Clostridia</taxon>
        <taxon>Eubacteriales</taxon>
        <taxon>Acutalibacteraceae</taxon>
        <taxon>Caproicibacter</taxon>
    </lineage>
</organism>
<feature type="domain" description="NAD-dependent epimerase/dehydratase" evidence="2">
    <location>
        <begin position="3"/>
        <end position="216"/>
    </location>
</feature>
<dbReference type="CDD" id="cd05265">
    <property type="entry name" value="SDR_a1"/>
    <property type="match status" value="1"/>
</dbReference>
<dbReference type="RefSeq" id="WP_156989581.1">
    <property type="nucleotide sequence ID" value="NZ_VWXL01000010.1"/>
</dbReference>
<dbReference type="OrthoDB" id="9776016at2"/>
<evidence type="ECO:0000313" key="4">
    <source>
        <dbReference type="Proteomes" id="UP000469440"/>
    </source>
</evidence>
<comment type="caution">
    <text evidence="3">The sequence shown here is derived from an EMBL/GenBank/DDBJ whole genome shotgun (WGS) entry which is preliminary data.</text>
</comment>
<protein>
    <submittedName>
        <fullName evidence="3">NAD dependent epimerase/dehydratase family protein</fullName>
    </submittedName>
</protein>
<dbReference type="InterPro" id="IPR036291">
    <property type="entry name" value="NAD(P)-bd_dom_sf"/>
</dbReference>
<evidence type="ECO:0000259" key="2">
    <source>
        <dbReference type="Pfam" id="PF01370"/>
    </source>
</evidence>
<dbReference type="PANTHER" id="PTHR43000">
    <property type="entry name" value="DTDP-D-GLUCOSE 4,6-DEHYDRATASE-RELATED"/>
    <property type="match status" value="1"/>
</dbReference>
<evidence type="ECO:0000256" key="1">
    <source>
        <dbReference type="ARBA" id="ARBA00007637"/>
    </source>
</evidence>
<dbReference type="EMBL" id="VWXL01000010">
    <property type="protein sequence ID" value="MVB09610.1"/>
    <property type="molecule type" value="Genomic_DNA"/>
</dbReference>
<dbReference type="Gene3D" id="3.40.50.720">
    <property type="entry name" value="NAD(P)-binding Rossmann-like Domain"/>
    <property type="match status" value="1"/>
</dbReference>
<name>A0A6N8HVM4_9FIRM</name>